<protein>
    <submittedName>
        <fullName evidence="2">Uncharacterized protein</fullName>
    </submittedName>
</protein>
<evidence type="ECO:0000313" key="2">
    <source>
        <dbReference type="EMBL" id="KZV20433.1"/>
    </source>
</evidence>
<accession>A0A2Z7AFE2</accession>
<proteinExistence type="predicted"/>
<gene>
    <name evidence="2" type="ORF">F511_30934</name>
</gene>
<feature type="region of interest" description="Disordered" evidence="1">
    <location>
        <begin position="1"/>
        <end position="100"/>
    </location>
</feature>
<dbReference type="EMBL" id="KV015664">
    <property type="protein sequence ID" value="KZV20433.1"/>
    <property type="molecule type" value="Genomic_DNA"/>
</dbReference>
<feature type="compositionally biased region" description="Polar residues" evidence="1">
    <location>
        <begin position="12"/>
        <end position="38"/>
    </location>
</feature>
<evidence type="ECO:0000256" key="1">
    <source>
        <dbReference type="SAM" id="MobiDB-lite"/>
    </source>
</evidence>
<sequence length="100" mass="10330">MTRNPAVIDLTNMDQPQDQCPTSAPSAGNEATMNQDAAQTEVAPAGSTHQSILESPAGQPAARNYQSVLGPTTGQPVTSPLQLASSPPAGDVRPDFCIKD</sequence>
<dbReference type="Proteomes" id="UP000250235">
    <property type="component" value="Unassembled WGS sequence"/>
</dbReference>
<feature type="compositionally biased region" description="Polar residues" evidence="1">
    <location>
        <begin position="64"/>
        <end position="85"/>
    </location>
</feature>
<reference evidence="2 3" key="1">
    <citation type="journal article" date="2015" name="Proc. Natl. Acad. Sci. U.S.A.">
        <title>The resurrection genome of Boea hygrometrica: A blueprint for survival of dehydration.</title>
        <authorList>
            <person name="Xiao L."/>
            <person name="Yang G."/>
            <person name="Zhang L."/>
            <person name="Yang X."/>
            <person name="Zhao S."/>
            <person name="Ji Z."/>
            <person name="Zhou Q."/>
            <person name="Hu M."/>
            <person name="Wang Y."/>
            <person name="Chen M."/>
            <person name="Xu Y."/>
            <person name="Jin H."/>
            <person name="Xiao X."/>
            <person name="Hu G."/>
            <person name="Bao F."/>
            <person name="Hu Y."/>
            <person name="Wan P."/>
            <person name="Li L."/>
            <person name="Deng X."/>
            <person name="Kuang T."/>
            <person name="Xiang C."/>
            <person name="Zhu J.K."/>
            <person name="Oliver M.J."/>
            <person name="He Y."/>
        </authorList>
    </citation>
    <scope>NUCLEOTIDE SEQUENCE [LARGE SCALE GENOMIC DNA]</scope>
    <source>
        <strain evidence="3">cv. XS01</strain>
    </source>
</reference>
<evidence type="ECO:0000313" key="3">
    <source>
        <dbReference type="Proteomes" id="UP000250235"/>
    </source>
</evidence>
<name>A0A2Z7AFE2_9LAMI</name>
<organism evidence="2 3">
    <name type="scientific">Dorcoceras hygrometricum</name>
    <dbReference type="NCBI Taxonomy" id="472368"/>
    <lineage>
        <taxon>Eukaryota</taxon>
        <taxon>Viridiplantae</taxon>
        <taxon>Streptophyta</taxon>
        <taxon>Embryophyta</taxon>
        <taxon>Tracheophyta</taxon>
        <taxon>Spermatophyta</taxon>
        <taxon>Magnoliopsida</taxon>
        <taxon>eudicotyledons</taxon>
        <taxon>Gunneridae</taxon>
        <taxon>Pentapetalae</taxon>
        <taxon>asterids</taxon>
        <taxon>lamiids</taxon>
        <taxon>Lamiales</taxon>
        <taxon>Gesneriaceae</taxon>
        <taxon>Didymocarpoideae</taxon>
        <taxon>Trichosporeae</taxon>
        <taxon>Loxocarpinae</taxon>
        <taxon>Dorcoceras</taxon>
    </lineage>
</organism>
<keyword evidence="3" id="KW-1185">Reference proteome</keyword>
<dbReference type="AlphaFoldDB" id="A0A2Z7AFE2"/>